<organism evidence="6 7">
    <name type="scientific">Gracilibacillus salitolerans</name>
    <dbReference type="NCBI Taxonomy" id="2663022"/>
    <lineage>
        <taxon>Bacteria</taxon>
        <taxon>Bacillati</taxon>
        <taxon>Bacillota</taxon>
        <taxon>Bacilli</taxon>
        <taxon>Bacillales</taxon>
        <taxon>Bacillaceae</taxon>
        <taxon>Gracilibacillus</taxon>
    </lineage>
</organism>
<comment type="subcellular location">
    <subcellularLocation>
        <location evidence="1">Membrane</location>
    </subcellularLocation>
</comment>
<evidence type="ECO:0000313" key="6">
    <source>
        <dbReference type="EMBL" id="QGH33592.1"/>
    </source>
</evidence>
<accession>A0A5Q2THS3</accession>
<dbReference type="Pfam" id="PF01757">
    <property type="entry name" value="Acyl_transf_3"/>
    <property type="match status" value="1"/>
</dbReference>
<comment type="similarity">
    <text evidence="2">Belongs to the acyltransferase 3 family.</text>
</comment>
<feature type="transmembrane region" description="Helical" evidence="4">
    <location>
        <begin position="120"/>
        <end position="141"/>
    </location>
</feature>
<sequence length="357" mass="41370">MIVINGRDHSVDYFKGLLVIGMVYTHVLQFFSDESIFLSIPYITQFFNLITFSGFVFCFGYVCQLAYYCKPFRSVYQKMLMNGLKTLLAFYLSGIAFQVYVGNQPLDSETIMPILLLQAIPGWSEFLVSFSLIILLGLALFHVFRWISNRPLLFWVICALLLLTTWIDYSIVTIPQLGLLVGTTDIVTYPVVQYLPFYLIGVYFAKYRIGFQLKYLFISSVGTLLFIYYLLTRDMQLPERFPPSIFWIMGPTLILYVYYLLSKVLDRWQKGLGILRLMGENVLVYLLLSNLFIFSLDSSLHLFLIGPWKGFFFSLMLLLVITFFITLTNKVPRNQSRLKVTRNKAEQDQPTQKITSG</sequence>
<feature type="region of interest" description="Disordered" evidence="3">
    <location>
        <begin position="338"/>
        <end position="357"/>
    </location>
</feature>
<protein>
    <recommendedName>
        <fullName evidence="5">Acyltransferase 3 domain-containing protein</fullName>
    </recommendedName>
</protein>
<feature type="transmembrane region" description="Helical" evidence="4">
    <location>
        <begin position="243"/>
        <end position="261"/>
    </location>
</feature>
<keyword evidence="4" id="KW-0472">Membrane</keyword>
<keyword evidence="4" id="KW-0812">Transmembrane</keyword>
<feature type="transmembrane region" description="Helical" evidence="4">
    <location>
        <begin position="282"/>
        <end position="305"/>
    </location>
</feature>
<feature type="compositionally biased region" description="Polar residues" evidence="3">
    <location>
        <begin position="348"/>
        <end position="357"/>
    </location>
</feature>
<feature type="domain" description="Acyltransferase 3" evidence="5">
    <location>
        <begin position="9"/>
        <end position="325"/>
    </location>
</feature>
<evidence type="ECO:0000259" key="5">
    <source>
        <dbReference type="Pfam" id="PF01757"/>
    </source>
</evidence>
<feature type="transmembrane region" description="Helical" evidence="4">
    <location>
        <begin position="186"/>
        <end position="205"/>
    </location>
</feature>
<feature type="transmembrane region" description="Helical" evidence="4">
    <location>
        <begin position="212"/>
        <end position="231"/>
    </location>
</feature>
<evidence type="ECO:0000256" key="4">
    <source>
        <dbReference type="SAM" id="Phobius"/>
    </source>
</evidence>
<feature type="transmembrane region" description="Helical" evidence="4">
    <location>
        <begin position="311"/>
        <end position="329"/>
    </location>
</feature>
<gene>
    <name evidence="6" type="ORF">GI584_05985</name>
</gene>
<evidence type="ECO:0000256" key="2">
    <source>
        <dbReference type="ARBA" id="ARBA00007400"/>
    </source>
</evidence>
<dbReference type="KEGG" id="grc:GI584_05985"/>
<name>A0A5Q2THS3_9BACI</name>
<dbReference type="EMBL" id="CP045915">
    <property type="protein sequence ID" value="QGH33592.1"/>
    <property type="molecule type" value="Genomic_DNA"/>
</dbReference>
<feature type="transmembrane region" description="Helical" evidence="4">
    <location>
        <begin position="12"/>
        <end position="31"/>
    </location>
</feature>
<feature type="transmembrane region" description="Helical" evidence="4">
    <location>
        <begin position="153"/>
        <end position="174"/>
    </location>
</feature>
<keyword evidence="4" id="KW-1133">Transmembrane helix</keyword>
<evidence type="ECO:0000256" key="1">
    <source>
        <dbReference type="ARBA" id="ARBA00004370"/>
    </source>
</evidence>
<dbReference type="InterPro" id="IPR002656">
    <property type="entry name" value="Acyl_transf_3_dom"/>
</dbReference>
<feature type="transmembrane region" description="Helical" evidence="4">
    <location>
        <begin position="43"/>
        <end position="68"/>
    </location>
</feature>
<reference evidence="6 7" key="1">
    <citation type="submission" date="2019-11" db="EMBL/GenBank/DDBJ databases">
        <title>Gracilibacillus salitolerans sp. nov., a moderate halophile isolated from a saline soil in northwest China.</title>
        <authorList>
            <person name="Gan L."/>
        </authorList>
    </citation>
    <scope>NUCLEOTIDE SEQUENCE [LARGE SCALE GENOMIC DNA]</scope>
    <source>
        <strain evidence="6 7">SCU50</strain>
    </source>
</reference>
<evidence type="ECO:0000256" key="3">
    <source>
        <dbReference type="SAM" id="MobiDB-lite"/>
    </source>
</evidence>
<keyword evidence="7" id="KW-1185">Reference proteome</keyword>
<dbReference type="RefSeq" id="WP_153790605.1">
    <property type="nucleotide sequence ID" value="NZ_CP045915.1"/>
</dbReference>
<evidence type="ECO:0000313" key="7">
    <source>
        <dbReference type="Proteomes" id="UP000339690"/>
    </source>
</evidence>
<proteinExistence type="inferred from homology"/>
<dbReference type="Proteomes" id="UP000339690">
    <property type="component" value="Chromosome"/>
</dbReference>
<feature type="transmembrane region" description="Helical" evidence="4">
    <location>
        <begin position="80"/>
        <end position="100"/>
    </location>
</feature>
<dbReference type="AlphaFoldDB" id="A0A5Q2THS3"/>
<dbReference type="GO" id="GO:0016747">
    <property type="term" value="F:acyltransferase activity, transferring groups other than amino-acyl groups"/>
    <property type="evidence" value="ECO:0007669"/>
    <property type="project" value="InterPro"/>
</dbReference>